<feature type="region of interest" description="Disordered" evidence="3">
    <location>
        <begin position="133"/>
        <end position="164"/>
    </location>
</feature>
<dbReference type="Pfam" id="PF00011">
    <property type="entry name" value="HSP20"/>
    <property type="match status" value="1"/>
</dbReference>
<evidence type="ECO:0000256" key="1">
    <source>
        <dbReference type="PROSITE-ProRule" id="PRU00285"/>
    </source>
</evidence>
<keyword evidence="5" id="KW-1185">Reference proteome</keyword>
<dbReference type="WBParaSite" id="Pan_g3172.t1">
    <property type="protein sequence ID" value="Pan_g3172.t1"/>
    <property type="gene ID" value="Pan_g3172"/>
</dbReference>
<accession>A0A7E4VTX7</accession>
<dbReference type="PROSITE" id="PS01031">
    <property type="entry name" value="SHSP"/>
    <property type="match status" value="1"/>
</dbReference>
<dbReference type="InterPro" id="IPR002068">
    <property type="entry name" value="A-crystallin/Hsp20_dom"/>
</dbReference>
<comment type="similarity">
    <text evidence="1 2">Belongs to the small heat shock protein (HSP20) family.</text>
</comment>
<evidence type="ECO:0000313" key="6">
    <source>
        <dbReference type="WBParaSite" id="Pan_g3172.t1"/>
    </source>
</evidence>
<reference evidence="5" key="1">
    <citation type="journal article" date="2013" name="Genetics">
        <title>The draft genome and transcriptome of Panagrellus redivivus are shaped by the harsh demands of a free-living lifestyle.</title>
        <authorList>
            <person name="Srinivasan J."/>
            <person name="Dillman A.R."/>
            <person name="Macchietto M.G."/>
            <person name="Heikkinen L."/>
            <person name="Lakso M."/>
            <person name="Fracchia K.M."/>
            <person name="Antoshechkin I."/>
            <person name="Mortazavi A."/>
            <person name="Wong G."/>
            <person name="Sternberg P.W."/>
        </authorList>
    </citation>
    <scope>NUCLEOTIDE SEQUENCE [LARGE SCALE GENOMIC DNA]</scope>
    <source>
        <strain evidence="5">MT8872</strain>
    </source>
</reference>
<protein>
    <submittedName>
        <fullName evidence="6">SHSP domain-containing protein</fullName>
    </submittedName>
</protein>
<evidence type="ECO:0000313" key="5">
    <source>
        <dbReference type="Proteomes" id="UP000492821"/>
    </source>
</evidence>
<dbReference type="AlphaFoldDB" id="A0A7E4VTX7"/>
<reference evidence="6" key="2">
    <citation type="submission" date="2020-10" db="UniProtKB">
        <authorList>
            <consortium name="WormBaseParasite"/>
        </authorList>
    </citation>
    <scope>IDENTIFICATION</scope>
</reference>
<dbReference type="SUPFAM" id="SSF49764">
    <property type="entry name" value="HSP20-like chaperones"/>
    <property type="match status" value="1"/>
</dbReference>
<dbReference type="Proteomes" id="UP000492821">
    <property type="component" value="Unassembled WGS sequence"/>
</dbReference>
<proteinExistence type="inferred from homology"/>
<sequence length="175" mass="19598">MLPPVPMLPLAPFWGPGFGPLAWHHAMMQQHPAFAAPMAMLRQAETQMWEEHVEHINETTPALGPDGEFSYQCNAIGYKPEQLGIDIHDNEIVIQAQNNSNGQHVFYRRFTLPPQVEPESLKCDMDENGMLTIGGRIDPNTRGIEYNRENTSSSSGGRRTPIPIGVYKSRPAISY</sequence>
<dbReference type="InterPro" id="IPR008978">
    <property type="entry name" value="HSP20-like_chaperone"/>
</dbReference>
<evidence type="ECO:0000259" key="4">
    <source>
        <dbReference type="PROSITE" id="PS01031"/>
    </source>
</evidence>
<dbReference type="CDD" id="cd06526">
    <property type="entry name" value="metazoan_ACD"/>
    <property type="match status" value="1"/>
</dbReference>
<feature type="domain" description="SHSP" evidence="4">
    <location>
        <begin position="51"/>
        <end position="155"/>
    </location>
</feature>
<evidence type="ECO:0000256" key="2">
    <source>
        <dbReference type="RuleBase" id="RU003616"/>
    </source>
</evidence>
<evidence type="ECO:0000256" key="3">
    <source>
        <dbReference type="SAM" id="MobiDB-lite"/>
    </source>
</evidence>
<organism evidence="5 6">
    <name type="scientific">Panagrellus redivivus</name>
    <name type="common">Microworm</name>
    <dbReference type="NCBI Taxonomy" id="6233"/>
    <lineage>
        <taxon>Eukaryota</taxon>
        <taxon>Metazoa</taxon>
        <taxon>Ecdysozoa</taxon>
        <taxon>Nematoda</taxon>
        <taxon>Chromadorea</taxon>
        <taxon>Rhabditida</taxon>
        <taxon>Tylenchina</taxon>
        <taxon>Panagrolaimomorpha</taxon>
        <taxon>Panagrolaimoidea</taxon>
        <taxon>Panagrolaimidae</taxon>
        <taxon>Panagrellus</taxon>
    </lineage>
</organism>
<dbReference type="Gene3D" id="2.60.40.790">
    <property type="match status" value="1"/>
</dbReference>
<name>A0A7E4VTX7_PANRE</name>